<evidence type="ECO:0000256" key="15">
    <source>
        <dbReference type="SAM" id="Phobius"/>
    </source>
</evidence>
<dbReference type="SUPFAM" id="SSF49299">
    <property type="entry name" value="PKD domain"/>
    <property type="match status" value="9"/>
</dbReference>
<dbReference type="InterPro" id="IPR003915">
    <property type="entry name" value="PKD_2"/>
</dbReference>
<keyword evidence="9 15" id="KW-0472">Membrane</keyword>
<comment type="similarity">
    <text evidence="3">Belongs to the polycystin family.</text>
</comment>
<feature type="transmembrane region" description="Helical" evidence="15">
    <location>
        <begin position="3895"/>
        <end position="3917"/>
    </location>
</feature>
<dbReference type="InterPro" id="IPR002859">
    <property type="entry name" value="PKD/REJ-like"/>
</dbReference>
<keyword evidence="11" id="KW-0966">Cell projection</keyword>
<dbReference type="Pfam" id="PF20519">
    <property type="entry name" value="Polycystin_dom"/>
    <property type="match status" value="1"/>
</dbReference>
<evidence type="ECO:0000256" key="9">
    <source>
        <dbReference type="ARBA" id="ARBA00023136"/>
    </source>
</evidence>
<dbReference type="OMA" id="DIPRMNN"/>
<name>A0A8B7XPX8_ACAPL</name>
<accession>A0A8B7XPX8</accession>
<feature type="transmembrane region" description="Helical" evidence="15">
    <location>
        <begin position="3985"/>
        <end position="4007"/>
    </location>
</feature>
<comment type="caution">
    <text evidence="13">Lacks conserved residue(s) required for the propagation of feature annotation.</text>
</comment>
<dbReference type="InterPro" id="IPR002889">
    <property type="entry name" value="WSC_carb-bd"/>
</dbReference>
<dbReference type="Pfam" id="PF08016">
    <property type="entry name" value="PKD_channel"/>
    <property type="match status" value="1"/>
</dbReference>
<dbReference type="GO" id="GO:0005261">
    <property type="term" value="F:monoatomic cation channel activity"/>
    <property type="evidence" value="ECO:0007669"/>
    <property type="project" value="TreeGrafter"/>
</dbReference>
<feature type="compositionally biased region" description="Basic and acidic residues" evidence="14">
    <location>
        <begin position="4490"/>
        <end position="4508"/>
    </location>
</feature>
<feature type="compositionally biased region" description="Basic and acidic residues" evidence="14">
    <location>
        <begin position="4367"/>
        <end position="4377"/>
    </location>
</feature>
<evidence type="ECO:0000313" key="21">
    <source>
        <dbReference type="RefSeq" id="XP_022082101.1"/>
    </source>
</evidence>
<dbReference type="Pfam" id="PF00801">
    <property type="entry name" value="PKD"/>
    <property type="match status" value="5"/>
</dbReference>
<dbReference type="InterPro" id="IPR000601">
    <property type="entry name" value="PKD_dom"/>
</dbReference>
<protein>
    <submittedName>
        <fullName evidence="21">Polycystic kidney disease protein 1-like 1</fullName>
    </submittedName>
</protein>
<feature type="region of interest" description="Disordered" evidence="14">
    <location>
        <begin position="2138"/>
        <end position="2187"/>
    </location>
</feature>
<feature type="compositionally biased region" description="Polar residues" evidence="14">
    <location>
        <begin position="2317"/>
        <end position="2359"/>
    </location>
</feature>
<feature type="domain" description="PKD" evidence="16">
    <location>
        <begin position="509"/>
        <end position="572"/>
    </location>
</feature>
<dbReference type="InterPro" id="IPR022409">
    <property type="entry name" value="PKD/Chitinase_dom"/>
</dbReference>
<feature type="domain" description="REJ" evidence="18">
    <location>
        <begin position="1594"/>
        <end position="2605"/>
    </location>
</feature>
<feature type="disulfide bond" evidence="12">
    <location>
        <begin position="3719"/>
        <end position="3732"/>
    </location>
</feature>
<dbReference type="InterPro" id="IPR036392">
    <property type="entry name" value="PLAT/LH2_dom_sf"/>
</dbReference>
<reference evidence="21" key="1">
    <citation type="submission" date="2025-08" db="UniProtKB">
        <authorList>
            <consortium name="RefSeq"/>
        </authorList>
    </citation>
    <scope>IDENTIFICATION</scope>
</reference>
<dbReference type="PROSITE" id="PS51111">
    <property type="entry name" value="REJ"/>
    <property type="match status" value="1"/>
</dbReference>
<evidence type="ECO:0000256" key="5">
    <source>
        <dbReference type="ARBA" id="ARBA00022692"/>
    </source>
</evidence>
<evidence type="ECO:0000256" key="2">
    <source>
        <dbReference type="ARBA" id="ARBA00004651"/>
    </source>
</evidence>
<feature type="compositionally biased region" description="Low complexity" evidence="14">
    <location>
        <begin position="2138"/>
        <end position="2149"/>
    </location>
</feature>
<keyword evidence="20" id="KW-1185">Reference proteome</keyword>
<dbReference type="GO" id="GO:0005929">
    <property type="term" value="C:cilium"/>
    <property type="evidence" value="ECO:0007669"/>
    <property type="project" value="UniProtKB-SubCell"/>
</dbReference>
<evidence type="ECO:0000259" key="19">
    <source>
        <dbReference type="PROSITE" id="PS51212"/>
    </source>
</evidence>
<evidence type="ECO:0000256" key="1">
    <source>
        <dbReference type="ARBA" id="ARBA00004138"/>
    </source>
</evidence>
<feature type="domain" description="PLAT" evidence="17">
    <location>
        <begin position="3091"/>
        <end position="3208"/>
    </location>
</feature>
<keyword evidence="7 15" id="KW-1133">Transmembrane helix</keyword>
<evidence type="ECO:0000313" key="20">
    <source>
        <dbReference type="Proteomes" id="UP000694845"/>
    </source>
</evidence>
<dbReference type="GO" id="GO:0005886">
    <property type="term" value="C:plasma membrane"/>
    <property type="evidence" value="ECO:0007669"/>
    <property type="project" value="UniProtKB-SubCell"/>
</dbReference>
<feature type="region of interest" description="Disordered" evidence="14">
    <location>
        <begin position="4477"/>
        <end position="4528"/>
    </location>
</feature>
<dbReference type="SMART" id="SM00303">
    <property type="entry name" value="GPS"/>
    <property type="match status" value="1"/>
</dbReference>
<evidence type="ECO:0000256" key="7">
    <source>
        <dbReference type="ARBA" id="ARBA00022989"/>
    </source>
</evidence>
<evidence type="ECO:0000256" key="4">
    <source>
        <dbReference type="ARBA" id="ARBA00022475"/>
    </source>
</evidence>
<feature type="compositionally biased region" description="Basic and acidic residues" evidence="14">
    <location>
        <begin position="4239"/>
        <end position="4248"/>
    </location>
</feature>
<proteinExistence type="inferred from homology"/>
<feature type="domain" description="PKD" evidence="16">
    <location>
        <begin position="1364"/>
        <end position="1426"/>
    </location>
</feature>
<evidence type="ECO:0000256" key="8">
    <source>
        <dbReference type="ARBA" id="ARBA00023069"/>
    </source>
</evidence>
<dbReference type="GO" id="GO:0005509">
    <property type="term" value="F:calcium ion binding"/>
    <property type="evidence" value="ECO:0007669"/>
    <property type="project" value="InterPro"/>
</dbReference>
<organism evidence="20 21">
    <name type="scientific">Acanthaster planci</name>
    <name type="common">Crown-of-thorns starfish</name>
    <dbReference type="NCBI Taxonomy" id="133434"/>
    <lineage>
        <taxon>Eukaryota</taxon>
        <taxon>Metazoa</taxon>
        <taxon>Echinodermata</taxon>
        <taxon>Eleutherozoa</taxon>
        <taxon>Asterozoa</taxon>
        <taxon>Asteroidea</taxon>
        <taxon>Valvatacea</taxon>
        <taxon>Valvatida</taxon>
        <taxon>Acanthasteridae</taxon>
        <taxon>Acanthaster</taxon>
    </lineage>
</organism>
<feature type="compositionally biased region" description="Basic residues" evidence="14">
    <location>
        <begin position="4509"/>
        <end position="4524"/>
    </location>
</feature>
<keyword evidence="8" id="KW-0969">Cilium</keyword>
<feature type="compositionally biased region" description="Low complexity" evidence="14">
    <location>
        <begin position="2404"/>
        <end position="2420"/>
    </location>
</feature>
<feature type="compositionally biased region" description="Low complexity" evidence="14">
    <location>
        <begin position="4391"/>
        <end position="4407"/>
    </location>
</feature>
<dbReference type="InterPro" id="IPR000203">
    <property type="entry name" value="GPS"/>
</dbReference>
<feature type="transmembrane region" description="Helical" evidence="15">
    <location>
        <begin position="3252"/>
        <end position="3270"/>
    </location>
</feature>
<dbReference type="CDD" id="cd00146">
    <property type="entry name" value="PKD"/>
    <property type="match status" value="5"/>
</dbReference>
<dbReference type="Proteomes" id="UP000694845">
    <property type="component" value="Unplaced"/>
</dbReference>
<dbReference type="Gene3D" id="2.60.220.50">
    <property type="match status" value="1"/>
</dbReference>
<dbReference type="GeneID" id="110974617"/>
<keyword evidence="5 15" id="KW-0812">Transmembrane</keyword>
<dbReference type="CDD" id="cd01752">
    <property type="entry name" value="PLAT_polycystin"/>
    <property type="match status" value="1"/>
</dbReference>
<dbReference type="GO" id="GO:0006816">
    <property type="term" value="P:calcium ion transport"/>
    <property type="evidence" value="ECO:0007669"/>
    <property type="project" value="TreeGrafter"/>
</dbReference>
<keyword evidence="4" id="KW-1003">Cell membrane</keyword>
<feature type="transmembrane region" description="Helical" evidence="15">
    <location>
        <begin position="3290"/>
        <end position="3311"/>
    </location>
</feature>
<keyword evidence="6" id="KW-0677">Repeat</keyword>
<feature type="compositionally biased region" description="Low complexity" evidence="14">
    <location>
        <begin position="2300"/>
        <end position="2311"/>
    </location>
</feature>
<evidence type="ECO:0000259" key="18">
    <source>
        <dbReference type="PROSITE" id="PS51111"/>
    </source>
</evidence>
<feature type="transmembrane region" description="Helical" evidence="15">
    <location>
        <begin position="3047"/>
        <end position="3068"/>
    </location>
</feature>
<dbReference type="PROSITE" id="PS50093">
    <property type="entry name" value="PKD"/>
    <property type="match status" value="7"/>
</dbReference>
<dbReference type="InterPro" id="IPR046791">
    <property type="entry name" value="Polycystin_dom"/>
</dbReference>
<dbReference type="InterPro" id="IPR001024">
    <property type="entry name" value="PLAT/LH2_dom"/>
</dbReference>
<feature type="region of interest" description="Disordered" evidence="14">
    <location>
        <begin position="1935"/>
        <end position="2009"/>
    </location>
</feature>
<feature type="domain" description="PKD" evidence="16">
    <location>
        <begin position="1535"/>
        <end position="1589"/>
    </location>
</feature>
<feature type="region of interest" description="Disordered" evidence="14">
    <location>
        <begin position="2196"/>
        <end position="2215"/>
    </location>
</feature>
<comment type="subcellular location">
    <subcellularLocation>
        <location evidence="2">Cell membrane</location>
        <topology evidence="2">Multi-pass membrane protein</topology>
    </subcellularLocation>
    <subcellularLocation>
        <location evidence="1">Cell projection</location>
        <location evidence="1">Cilium</location>
    </subcellularLocation>
</comment>
<feature type="domain" description="PKD" evidence="16">
    <location>
        <begin position="595"/>
        <end position="652"/>
    </location>
</feature>
<evidence type="ECO:0000256" key="14">
    <source>
        <dbReference type="SAM" id="MobiDB-lite"/>
    </source>
</evidence>
<dbReference type="Pfam" id="PF01825">
    <property type="entry name" value="GPS"/>
    <property type="match status" value="1"/>
</dbReference>
<dbReference type="Gene3D" id="2.60.60.20">
    <property type="entry name" value="PLAT/LH2 domain"/>
    <property type="match status" value="1"/>
</dbReference>
<dbReference type="Pfam" id="PF01477">
    <property type="entry name" value="PLAT"/>
    <property type="match status" value="1"/>
</dbReference>
<feature type="transmembrane region" description="Helical" evidence="15">
    <location>
        <begin position="3611"/>
        <end position="3632"/>
    </location>
</feature>
<dbReference type="PRINTS" id="PR01433">
    <property type="entry name" value="POLYCYSTIN2"/>
</dbReference>
<dbReference type="KEGG" id="aplc:110974617"/>
<feature type="compositionally biased region" description="Polar residues" evidence="14">
    <location>
        <begin position="1953"/>
        <end position="1969"/>
    </location>
</feature>
<feature type="compositionally biased region" description="Low complexity" evidence="14">
    <location>
        <begin position="3417"/>
        <end position="3438"/>
    </location>
</feature>
<feature type="transmembrane region" description="Helical" evidence="15">
    <location>
        <begin position="3477"/>
        <end position="3498"/>
    </location>
</feature>
<feature type="region of interest" description="Disordered" evidence="14">
    <location>
        <begin position="3417"/>
        <end position="3440"/>
    </location>
</feature>
<feature type="region of interest" description="Disordered" evidence="14">
    <location>
        <begin position="2262"/>
        <end position="2427"/>
    </location>
</feature>
<evidence type="ECO:0000256" key="6">
    <source>
        <dbReference type="ARBA" id="ARBA00022737"/>
    </source>
</evidence>
<feature type="transmembrane region" description="Helical" evidence="15">
    <location>
        <begin position="4048"/>
        <end position="4069"/>
    </location>
</feature>
<dbReference type="InterPro" id="IPR035986">
    <property type="entry name" value="PKD_dom_sf"/>
</dbReference>
<dbReference type="PROSITE" id="PS51212">
    <property type="entry name" value="WSC"/>
    <property type="match status" value="1"/>
</dbReference>
<feature type="domain" description="PKD" evidence="16">
    <location>
        <begin position="1165"/>
        <end position="1213"/>
    </location>
</feature>
<evidence type="ECO:0000256" key="10">
    <source>
        <dbReference type="ARBA" id="ARBA00023180"/>
    </source>
</evidence>
<keyword evidence="10" id="KW-0325">Glycoprotein</keyword>
<feature type="region of interest" description="Disordered" evidence="14">
    <location>
        <begin position="4239"/>
        <end position="4300"/>
    </location>
</feature>
<dbReference type="InterPro" id="IPR013122">
    <property type="entry name" value="PKD1_2_channel"/>
</dbReference>
<evidence type="ECO:0000256" key="12">
    <source>
        <dbReference type="PIRSR" id="PIRSR603915-2"/>
    </source>
</evidence>
<dbReference type="OrthoDB" id="10044145at2759"/>
<evidence type="ECO:0000256" key="3">
    <source>
        <dbReference type="ARBA" id="ARBA00007200"/>
    </source>
</evidence>
<dbReference type="InterPro" id="IPR014010">
    <property type="entry name" value="REJ_dom"/>
</dbReference>
<feature type="transmembrane region" description="Helical" evidence="15">
    <location>
        <begin position="3945"/>
        <end position="3965"/>
    </location>
</feature>
<sequence>MKCLEPRVTPVLFWGIHAVLFAQVVAGSSWYLGCTHGNTSSESSLQDSDGNLEFTPASCASSCWARGFLYAGIHGQGANCTCSSVIGERLPDQLCNITCGNVSLPCGGDGAVSVYSVDGPYLLTAELSRSRHLVQEGTTVRFEARVALARDELEDLGLDGFSGSQFDEIVFRWNVNGERIAETSLHYGNSSVVDSFVYTFRHEGRWLIDVDVSNAISALTRTTGITVVRPLPSDLQVILRPTQGDAPSCVPASDVTAAASLPAVSVFVGEEVEFQASVAMGVNLTFAWAFGGVNDDSLNVTEVSLEEPECEGITCMQDIQVQRFTLEGVYEVTVNVSNYLGSIQKTLHVVVVSREITNLTMSVSSNSAFINKVNASLGLLITMATTARQQVLLQVDFGDGSVFNHSMYDINDTFITVGDEDSAHLHLTASYGEGCTLFVSLSHRYRSAGVFAVEASVFQDWDSKKAGVVTLGSSVVVQEVIRSIQIEMQNVYATHALANFSLVMPVVTTNMSYLWSVVSNNATVHLQCHSEPTCFHNFTAPGQYLLAVNASNLVSMALAQVVVSVQEVIRGLSINGGSGGILPTGSSIPFTASIEAGTTVQFTWHFSDLLGITEQQDYLSSATAVSQANHTFYTSGVYNISVTASNDVSSETVHLPEGVLVQDPVMGLSLISTGPTLLGDPTLINVTLLQGTHLMFSVHTEMGQVTPNIQHLTDDNNYILELVISDPGVFHVTVIISNNISSENATLCVAVQDRVGSVSIQEFYPRSGQLILLARLDGEIPDRTDVMYTWQVRDENITSASPLLALPVCLHPEPVVVQASNQVDASQEEMIIDSSIPQTKYSLDCPVYGEAGAPLLCTLQIPGEASAPPVQVLIDHGDGTPNVTHPVTPGVPVSWNWTIPHPGVYPLRLWFHQEGEDVSGETVVAVQNVIAGVQMTGPVLSKFFGPVMTQTWEVTPSSGTDILYTWTIAPIQTDYSYGTETSAKASMALIQLAGSHGKVSLPFYAPGLYNISLHASNLISAVAFHSQTTLQQPIVQATVLIDPALVGTLSTYLVVVRGGPPFEFHIDFGVDGESSLSASSEELASLGREVIDYLLDPPACLYTFNKTYPGLGWYDSSFRIRNLVSEKTVTTTAKVEEWITGLTLTSQSSTLVRIGQSVVLEAVVETGNDVDFTWDFQDPFSDPVLMNCLNASTATHTFSRPGTYYVSVSAGNSLQPRPLTIAHPVPFVVQEPPYALELNPPTGQARGAALTHRGSNHWATEVLAFQAQCWGSHLVFYFDFGDGTAEKVEGTLDDYGSYQASGRHQYFAEGNYTVSVTAGNLVSNETRFLPQLYYVQVPPTSLRCESSYYAQAFGNVSHLAVRVETGTHLFYNWSMGDQTDYIDVGPAVSHVYRSPGIFTVTVVAFNKVQKAQATCRVSVEVQVQGVQLLVEKRLYPTYTHITLEAVTITNSALWYHWDMGDQRDVQITSVNTLTYLYTFHGRYYVTVLAGNHVSNATSLPVELTLQTAIQHVSINAQSASLVNQSTLFEAWVFKGSDMNFVWDFGDGSGKVYTTALSVYHKYNRTGEFFLHLEVSNLVSNSTATSKIFILTRMCRPPVMDIVGTDPRTVRHSEDIRIEAEVAIDCEITNLAFYSWSVTHAQNGSAVALQQDQASLNQRTLHIPRWDLPYGHYMFALNVVMNGTIVHAQDSVSLEVTQSPLMSVIEGGTRRYFSSDMTVTLNGSFSYDPDDHNDNTNLRYNWTCYPLNVPTAPCFNETALMLANQTSLLPSSNASLVFPASWLLANGSRSFVFALRVGKEGRADVETTQVLSLVRETEEGQEERQMQVSIDCLKCEDGIVNANEQLTLEAVCPECDENTTYTWELYVVLDGITSSSYFDLTSGRRCVPGDGSYGQYLVANESSPSSPSSNPEEDSNIINQSTQTVATSTAQNNFSNAINTGLLPSGSVEEDTATDSSQTNGSASLNQLGGQDSVVPVSEPATTVGSGLDLGGGDYTGDSFQEGSIDEGFGSLTEETGSSLVEDVAVNEEAPAPLAILGTPAALGNSSVGMTGVAEHLNGSSSASTNVSLGEAAGSFGEAVGSFEEATGSFEEAAGSFEEAGGSFVEAGSSFQEAVGSFAEASDAFGSLAEGGGSLVEAGGSLAEAGGSVEEPGESPTTPIDGLITASGNPAESVGSLAEGGGSFEEAGGSFEEAAGSFEEAGGSFEEAGGSFAEAGGSFMEAGGSIVEAGNGSMAGNGSQAEAEGSVGSEIGGSIAETVGSQVEGGSSLTEAGGSFDEAGGSLDEAGSSVAENSFLEELPGSSGSNDTDGSSPRGTGVSPTEGSPTVGTPPGSASDSQASTPTHTAPDTGQQSPNVSQPVDTDGGDFISEDYYDGNYPEEYLGSSDEPGLNPPPPPDTNTDGDDGSNNGDPVVDPNAPPAVSEHVVSKSLQQRVLTPQDTTTGLSGRALTIKPGLLDENRTYALVISTHKNENGVMKTGKAYQYATVNRGPRAGLCSITPDEGNEMETVFTINCLGWQDEHSPIQYEVSYSLNETEDLTILYFGMKHAVKFQLPAGYKDNDHLVYIKVAIVDGQGGKTSVCSINIQVLPKTFGPGESVEEFLYNVTRLLSLRRQIRSALVSALITLPMRDQLEIQQSSMATAASSYVPLELPINTVILAAQSVNSSMTSAVANAHLLGQLDVDILVALTSTTSSVVSALAMDHTQAIGRRHHKLAIQRSVGAVQGLLQTYLQLQKPDEEPLLIHTHAVDLLGARQTSLASVDLTAGRNAFTLPVGLEQVLHAQNGGGVIGTYTCHDMAIPCWDLEMVTYRANPYLWGEGAHKVTSDVSSLTLHSCTGQELKVENLTAGKEIVFEVAHTCGSLGDSLMCNLTLDKAFMNVHEFNVSEEGVSQAFQIMVRLAPETRRTFPVKLIMRYGIRPTPIEYDRSWMYEKEDEDLVLFLPPNTFNATGKHYLALIDAEYGESSYGQDEVSTRQYLMRLWWGECLYWNTQNDAWVGDGCEVMHSSTYELTRCKCNHLTAFGVTFLPISVILDVVSLTVFDTPITNPIPYSFTVGILGIYIVLLVYCYLADKHDERKLGLIYLSDNQPADQQYYEITVETGMRAGAGTTARVSMVLHGNEAHSETKELICKGRPIFEKNSRDRFIVSVPESLGNLRRLHVWHNNAGHSPSWFLSRVAVRDLLTGRKWYFICERWFAVEEDDGRIERDLEVLDKGVGFQKAFFAKLFQYFADYYLWSSIFTRPPYSVFTRIQRLTCSLSISMGFLCINTIWYQHLGKEEVDLGLIDVSGEAMLVGIVTAILAIPVNFPIIMVFRRARPRREEIEEEKNFRSVKTTIELPESAAPVETILNQGSLDSGVGERADVTLEDLQGWAQEKWKHRLKGSSSHSDDMHKSYDSISFGSSSGGSTSAYDDGLSGSSLSGSAGKHPSDVSDSGVSSPDTRSLESGYGALATAGAGCQAYHKRLANPKIWLPNWCGKLAWAICGFITVFSAVVTIYYGYRFSDVKSVYWMQSVYFSFLQCIFVTQPAVMLMFTILKSVRHRNNIHIFDHYDDNVDLIDKKSLDRARLEGYENDMAKAIAARQRSRYLRFARPPQAKELQKAKEKMLKEKNMWAILKDVIMYSTLFACLMWMAYGREVTYHYPVNRGVRQTFLETPHPFTAVSSVDELWSWMNGDLLDNLYWEKWYNAETVSEEKISIMNGESVLLGKASLRQVRVRHRTCPLATPVQPLFTDCRAGYTLAGQSTKPYGPEGAWIHAGKAALKRYCKWGYFGSYEGDGFVISLNNSREEAQSQLAFLQNNSWIDEQTRAVIVEFTLYNAPTNLYTSVAFLAEMPGTGAVNPLPKIESVLLYRYEMVYDYFIMGCELLFLLIVAVSGKREVQKLVKIRAKFFKSIWSWMEMGMIILSLAYFAMYVCRFMYVNDATQHLRETYSEEFVDFSLLAYWDQILKDLLASLIFLASVKFLRLLRFNQTVAMFGAVIDGAIKEILTFALYMLVLEAAFACLGVLLFSTHFYPLKHLYVSTNLLNAMVVGHPPHHEDLAAEFPVLWHLFYVAYVVSMIIVMAGLIKAILCHSYKQVKQHQVEAVGGQEVVRFFWNKFLVRVGLRDVPDEDKPTALPTEFTMAEIEYQVDELLFRMNAITHQHGLPAKPYGYFEDSDGIHNMMEDGISSSCSELNLFDHVRLEDRVQKIETQLYGHNPEMRELLDGNCFTDEDREKQLRAQLELEIFRQLQMQRQEEYRLQQELHDSGHDTQSTSEHLELGSDDVSLDRQPQAPLSVRDAQGRPSFPRPVANLGTLETQPLPVRPPLAIFTNLKQAWDQPSSSQELPSGQGHVAPRGMTRVAKTQDRQTDSSQSTSDMTRRPYTASTAERRKTGEHRLKPTSASLARRDQPLLSSSEVLDSHSSSSSSYVHRTDSLSSHASDVVTSQVDAALAWSHIGRAVRKNPEPQKVDLEQLVRDYPEGSRPAVERAVSVESFPLPNALDGLSSSSDNEDRKSAKLQRGSKESDARHRLRKTRSRGKGKGHRRCEEAAYVNDAFSTDSEDDIPVIQMGPAMHNERI</sequence>
<dbReference type="InterPro" id="IPR046338">
    <property type="entry name" value="GAIN_dom_sf"/>
</dbReference>
<dbReference type="PROSITE" id="PS50095">
    <property type="entry name" value="PLAT"/>
    <property type="match status" value="1"/>
</dbReference>
<feature type="domain" description="WSC" evidence="19">
    <location>
        <begin position="28"/>
        <end position="118"/>
    </location>
</feature>
<evidence type="ECO:0000256" key="13">
    <source>
        <dbReference type="PROSITE-ProRule" id="PRU00152"/>
    </source>
</evidence>
<dbReference type="InterPro" id="IPR013783">
    <property type="entry name" value="Ig-like_fold"/>
</dbReference>
<dbReference type="SUPFAM" id="SSF49723">
    <property type="entry name" value="Lipase/lipooxygenase domain (PLAT/LH2 domain)"/>
    <property type="match status" value="1"/>
</dbReference>
<dbReference type="SMART" id="SM00089">
    <property type="entry name" value="PKD"/>
    <property type="match status" value="8"/>
</dbReference>
<evidence type="ECO:0000259" key="17">
    <source>
        <dbReference type="PROSITE" id="PS50095"/>
    </source>
</evidence>
<gene>
    <name evidence="21" type="primary">LOC110974617</name>
</gene>
<feature type="domain" description="PKD" evidence="16">
    <location>
        <begin position="1455"/>
        <end position="1497"/>
    </location>
</feature>
<feature type="region of interest" description="Disordered" evidence="14">
    <location>
        <begin position="4338"/>
        <end position="4410"/>
    </location>
</feature>
<feature type="transmembrane region" description="Helical" evidence="15">
    <location>
        <begin position="3854"/>
        <end position="3874"/>
    </location>
</feature>
<dbReference type="PANTHER" id="PTHR46730">
    <property type="entry name" value="POLYCYSTIN-1"/>
    <property type="match status" value="1"/>
</dbReference>
<dbReference type="RefSeq" id="XP_022082101.1">
    <property type="nucleotide sequence ID" value="XM_022226409.1"/>
</dbReference>
<evidence type="ECO:0000256" key="11">
    <source>
        <dbReference type="ARBA" id="ARBA00023273"/>
    </source>
</evidence>
<feature type="transmembrane region" description="Helical" evidence="15">
    <location>
        <begin position="3510"/>
        <end position="3534"/>
    </location>
</feature>
<dbReference type="Gene3D" id="2.60.40.10">
    <property type="entry name" value="Immunoglobulins"/>
    <property type="match status" value="5"/>
</dbReference>
<dbReference type="Pfam" id="PF02010">
    <property type="entry name" value="REJ"/>
    <property type="match status" value="2"/>
</dbReference>
<evidence type="ECO:0000259" key="16">
    <source>
        <dbReference type="PROSITE" id="PS50093"/>
    </source>
</evidence>
<dbReference type="PANTHER" id="PTHR46730:SF1">
    <property type="entry name" value="PLAT DOMAIN-CONTAINING PROTEIN"/>
    <property type="match status" value="1"/>
</dbReference>
<dbReference type="SMART" id="SM00308">
    <property type="entry name" value="LH2"/>
    <property type="match status" value="1"/>
</dbReference>
<dbReference type="InterPro" id="IPR042060">
    <property type="entry name" value="PLAT_polycystin1"/>
</dbReference>
<feature type="domain" description="PKD" evidence="16">
    <location>
        <begin position="1259"/>
        <end position="1326"/>
    </location>
</feature>